<dbReference type="AlphaFoldDB" id="A0A097J0I7"/>
<proteinExistence type="predicted"/>
<evidence type="ECO:0000313" key="2">
    <source>
        <dbReference type="EMBL" id="AIT72708.1"/>
    </source>
</evidence>
<geneLocation type="plasmid" evidence="2">
    <name>pSRC119-A/C</name>
</geneLocation>
<organism evidence="2">
    <name type="scientific">Salmonella senftenberg</name>
    <dbReference type="NCBI Taxonomy" id="28150"/>
    <lineage>
        <taxon>Bacteria</taxon>
        <taxon>Pseudomonadati</taxon>
        <taxon>Pseudomonadota</taxon>
        <taxon>Gammaproteobacteria</taxon>
        <taxon>Enterobacterales</taxon>
        <taxon>Enterobacteriaceae</taxon>
        <taxon>Salmonella</taxon>
    </lineage>
</organism>
<feature type="region of interest" description="Disordered" evidence="1">
    <location>
        <begin position="118"/>
        <end position="147"/>
    </location>
</feature>
<dbReference type="RefSeq" id="WP_033474592.1">
    <property type="nucleotide sequence ID" value="NZ_KM670336.1"/>
</dbReference>
<keyword evidence="2" id="KW-0614">Plasmid</keyword>
<reference evidence="2" key="1">
    <citation type="journal article" date="2015" name="J. Antimicrob. Chemother.">
        <title>A type 2 A/C2 plasmid carrying the aacC4 apramycin resistance gene and the erm(42) erythromycin resistance gene recovered from two Salmonella enterica serovars.</title>
        <authorList>
            <person name="Harmer C.J."/>
            <person name="Holt K.E."/>
            <person name="Hall R.M."/>
        </authorList>
    </citation>
    <scope>NUCLEOTIDE SEQUENCE</scope>
    <source>
        <strain evidence="2">SRC119</strain>
        <plasmid evidence="2">pSRC119-A/C</plasmid>
    </source>
</reference>
<evidence type="ECO:0000256" key="1">
    <source>
        <dbReference type="SAM" id="MobiDB-lite"/>
    </source>
</evidence>
<protein>
    <submittedName>
        <fullName evidence="2">Uncharacterized protein</fullName>
    </submittedName>
</protein>
<sequence length="147" mass="16320">MQIREQGRKIQCIRTVYDKAIGRGRQTVIATLARYTTEMPTTGLDELTEAERETLAEWLAKRREASQKSQEAYTAMSADRWLVTLAKAIREGQELRPEQAAAIWHGMGEVGKALRKAGYAKPKAVRKGKPVDPADPKDQGEGAPKGK</sequence>
<dbReference type="EMBL" id="KM670336">
    <property type="protein sequence ID" value="AIT72708.1"/>
    <property type="molecule type" value="Genomic_DNA"/>
</dbReference>
<feature type="compositionally biased region" description="Basic and acidic residues" evidence="1">
    <location>
        <begin position="129"/>
        <end position="140"/>
    </location>
</feature>
<name>A0A097J0I7_SALSE</name>
<accession>A0A097J0I7</accession>